<feature type="domain" description="GP-PDE" evidence="1">
    <location>
        <begin position="28"/>
        <end position="289"/>
    </location>
</feature>
<dbReference type="InterPro" id="IPR032160">
    <property type="entry name" value="DUF4996"/>
</dbReference>
<sequence>MKARRQKRPMKETLMNYKDFIADPARSCAVVAHRGAWHGAPENSLAAIENAIAIGCEIVELDIRKSADGQLFLMHDDTLERVAGIDRDAETFTMAELQAIMLREDDGGEGRAVSDQCIPTLRQALEIIRGRIFADLDLKDRGLFPEVAACVREMGAAADVDLKTKVYTLADVEWVRAQKIDDVPFMGMARLTAENTGDALAVLAELSPFMCEIRFDSLETIAYHREAFAKAGMALWVNTLDQPGSGEWTDSAALANPDLIWGRLMDAGISVIQTDQPAALKSYIRARQA</sequence>
<dbReference type="InterPro" id="IPR017946">
    <property type="entry name" value="PLC-like_Pdiesterase_TIM-brl"/>
</dbReference>
<dbReference type="Proteomes" id="UP000028181">
    <property type="component" value="Chromosome I"/>
</dbReference>
<dbReference type="PANTHER" id="PTHR46320:SF1">
    <property type="entry name" value="GLYCEROPHOSPHODIESTER PHOSPHODIESTERASE 1"/>
    <property type="match status" value="1"/>
</dbReference>
<dbReference type="InterPro" id="IPR030395">
    <property type="entry name" value="GP_PDE_dom"/>
</dbReference>
<dbReference type="Pfam" id="PF03009">
    <property type="entry name" value="GDPD"/>
    <property type="match status" value="1"/>
</dbReference>
<dbReference type="HOGENOM" id="CLU_030006_9_3_5"/>
<reference evidence="3" key="1">
    <citation type="journal article" date="2014" name="BMC Genomics">
        <title>Genome sequencing of two Neorhizobium galegae strains reveals a noeT gene responsible for the unusual acetylation of the nodulation factors.</title>
        <authorList>
            <person name="Osterman J."/>
            <person name="Marsh J."/>
            <person name="Laine P.K."/>
            <person name="Zeng Z."/>
            <person name="Alatalo E."/>
            <person name="Sullivan J.T."/>
            <person name="Young J.P."/>
            <person name="Thomas-Oates J."/>
            <person name="Paulin L."/>
            <person name="Lindstrom K."/>
        </authorList>
    </citation>
    <scope>NUCLEOTIDE SEQUENCE [LARGE SCALE GENOMIC DNA]</scope>
    <source>
        <strain evidence="3">HAMBI 540</strain>
    </source>
</reference>
<evidence type="ECO:0000259" key="1">
    <source>
        <dbReference type="PROSITE" id="PS51704"/>
    </source>
</evidence>
<dbReference type="Gene3D" id="3.20.20.190">
    <property type="entry name" value="Phosphatidylinositol (PI) phosphodiesterase"/>
    <property type="match status" value="1"/>
</dbReference>
<accession>A0A068SMX2</accession>
<evidence type="ECO:0000313" key="2">
    <source>
        <dbReference type="EMBL" id="CDN47637.1"/>
    </source>
</evidence>
<dbReference type="Pfam" id="PF16387">
    <property type="entry name" value="DUF4996"/>
    <property type="match status" value="1"/>
</dbReference>
<name>A0A068SMX2_NEOGA</name>
<evidence type="ECO:0000313" key="3">
    <source>
        <dbReference type="Proteomes" id="UP000028181"/>
    </source>
</evidence>
<dbReference type="PROSITE" id="PS51704">
    <property type="entry name" value="GP_PDE"/>
    <property type="match status" value="1"/>
</dbReference>
<organism evidence="2 3">
    <name type="scientific">Neorhizobium galegae bv. orientalis str. HAMBI 540</name>
    <dbReference type="NCBI Taxonomy" id="1028800"/>
    <lineage>
        <taxon>Bacteria</taxon>
        <taxon>Pseudomonadati</taxon>
        <taxon>Pseudomonadota</taxon>
        <taxon>Alphaproteobacteria</taxon>
        <taxon>Hyphomicrobiales</taxon>
        <taxon>Rhizobiaceae</taxon>
        <taxon>Rhizobium/Agrobacterium group</taxon>
        <taxon>Neorhizobium</taxon>
    </lineage>
</organism>
<dbReference type="CDD" id="cd08566">
    <property type="entry name" value="GDPD_AtGDE_like"/>
    <property type="match status" value="1"/>
</dbReference>
<dbReference type="GO" id="GO:0005886">
    <property type="term" value="C:plasma membrane"/>
    <property type="evidence" value="ECO:0007669"/>
    <property type="project" value="TreeGrafter"/>
</dbReference>
<protein>
    <submittedName>
        <fullName evidence="2">Glycerophosphodiester phosphodiesterase</fullName>
    </submittedName>
</protein>
<dbReference type="KEGG" id="ngg:RG540_CH14580"/>
<gene>
    <name evidence="2" type="ORF">RG540_CH14580</name>
</gene>
<dbReference type="PANTHER" id="PTHR46320">
    <property type="entry name" value="GLYCEROPHOSPHODIESTER PHOSPHODIESTERASE 1"/>
    <property type="match status" value="1"/>
</dbReference>
<dbReference type="eggNOG" id="COG0584">
    <property type="taxonomic scope" value="Bacteria"/>
</dbReference>
<keyword evidence="3" id="KW-1185">Reference proteome</keyword>
<dbReference type="SUPFAM" id="SSF51695">
    <property type="entry name" value="PLC-like phosphodiesterases"/>
    <property type="match status" value="1"/>
</dbReference>
<dbReference type="GO" id="GO:0008889">
    <property type="term" value="F:glycerophosphodiester phosphodiesterase activity"/>
    <property type="evidence" value="ECO:0007669"/>
    <property type="project" value="TreeGrafter"/>
</dbReference>
<dbReference type="GO" id="GO:0006644">
    <property type="term" value="P:phospholipid metabolic process"/>
    <property type="evidence" value="ECO:0007669"/>
    <property type="project" value="TreeGrafter"/>
</dbReference>
<dbReference type="PATRIC" id="fig|1028800.3.peg.1469"/>
<proteinExistence type="predicted"/>
<dbReference type="EMBL" id="HG938353">
    <property type="protein sequence ID" value="CDN47637.1"/>
    <property type="molecule type" value="Genomic_DNA"/>
</dbReference>
<dbReference type="GO" id="GO:0070291">
    <property type="term" value="P:N-acylethanolamine metabolic process"/>
    <property type="evidence" value="ECO:0007669"/>
    <property type="project" value="TreeGrafter"/>
</dbReference>
<dbReference type="GO" id="GO:0006580">
    <property type="term" value="P:ethanolamine metabolic process"/>
    <property type="evidence" value="ECO:0007669"/>
    <property type="project" value="TreeGrafter"/>
</dbReference>
<dbReference type="AlphaFoldDB" id="A0A068SMX2"/>